<accession>A0A0N4U597</accession>
<dbReference type="FunFam" id="3.30.505.10:FF:000051">
    <property type="entry name" value="Tyrosine-protein kinase"/>
    <property type="match status" value="1"/>
</dbReference>
<gene>
    <name evidence="12" type="ORF">DME_LOCUS6370</name>
</gene>
<keyword evidence="7" id="KW-0727">SH2 domain</keyword>
<evidence type="ECO:0000256" key="8">
    <source>
        <dbReference type="PROSITE-ProRule" id="PRU10141"/>
    </source>
</evidence>
<evidence type="ECO:0000256" key="9">
    <source>
        <dbReference type="RuleBase" id="RU362096"/>
    </source>
</evidence>
<dbReference type="SMART" id="SM00252">
    <property type="entry name" value="SH2"/>
    <property type="match status" value="1"/>
</dbReference>
<dbReference type="Pfam" id="PF00017">
    <property type="entry name" value="SH2"/>
    <property type="match status" value="1"/>
</dbReference>
<evidence type="ECO:0000313" key="14">
    <source>
        <dbReference type="Proteomes" id="UP000274756"/>
    </source>
</evidence>
<dbReference type="InterPro" id="IPR020635">
    <property type="entry name" value="Tyr_kinase_cat_dom"/>
</dbReference>
<protein>
    <recommendedName>
        <fullName evidence="9">Tyrosine-protein kinase</fullName>
        <ecNumber evidence="9">2.7.10.2</ecNumber>
    </recommendedName>
</protein>
<reference evidence="12 14" key="2">
    <citation type="submission" date="2018-11" db="EMBL/GenBank/DDBJ databases">
        <authorList>
            <consortium name="Pathogen Informatics"/>
        </authorList>
    </citation>
    <scope>NUCLEOTIDE SEQUENCE [LARGE SCALE GENOMIC DNA]</scope>
</reference>
<feature type="domain" description="SH2" evidence="10">
    <location>
        <begin position="14"/>
        <end position="125"/>
    </location>
</feature>
<dbReference type="Proteomes" id="UP000274756">
    <property type="component" value="Unassembled WGS sequence"/>
</dbReference>
<comment type="catalytic activity">
    <reaction evidence="6 9">
        <text>L-tyrosyl-[protein] + ATP = O-phospho-L-tyrosyl-[protein] + ADP + H(+)</text>
        <dbReference type="Rhea" id="RHEA:10596"/>
        <dbReference type="Rhea" id="RHEA-COMP:10136"/>
        <dbReference type="Rhea" id="RHEA-COMP:20101"/>
        <dbReference type="ChEBI" id="CHEBI:15378"/>
        <dbReference type="ChEBI" id="CHEBI:30616"/>
        <dbReference type="ChEBI" id="CHEBI:46858"/>
        <dbReference type="ChEBI" id="CHEBI:61978"/>
        <dbReference type="ChEBI" id="CHEBI:456216"/>
        <dbReference type="EC" id="2.7.10.2"/>
    </reaction>
</comment>
<evidence type="ECO:0000256" key="1">
    <source>
        <dbReference type="ARBA" id="ARBA00022679"/>
    </source>
</evidence>
<keyword evidence="5 9" id="KW-0829">Tyrosine-protein kinase</keyword>
<dbReference type="InterPro" id="IPR035849">
    <property type="entry name" value="Fes/Fps/Fer_SH2"/>
</dbReference>
<evidence type="ECO:0000313" key="13">
    <source>
        <dbReference type="Proteomes" id="UP000038040"/>
    </source>
</evidence>
<keyword evidence="14" id="KW-1185">Reference proteome</keyword>
<organism evidence="13 15">
    <name type="scientific">Dracunculus medinensis</name>
    <name type="common">Guinea worm</name>
    <dbReference type="NCBI Taxonomy" id="318479"/>
    <lineage>
        <taxon>Eukaryota</taxon>
        <taxon>Metazoa</taxon>
        <taxon>Ecdysozoa</taxon>
        <taxon>Nematoda</taxon>
        <taxon>Chromadorea</taxon>
        <taxon>Rhabditida</taxon>
        <taxon>Spirurina</taxon>
        <taxon>Dracunculoidea</taxon>
        <taxon>Dracunculidae</taxon>
        <taxon>Dracunculus</taxon>
    </lineage>
</organism>
<dbReference type="OrthoDB" id="3256376at2759"/>
<dbReference type="InterPro" id="IPR000719">
    <property type="entry name" value="Prot_kinase_dom"/>
</dbReference>
<dbReference type="InterPro" id="IPR050198">
    <property type="entry name" value="Non-receptor_tyrosine_kinases"/>
</dbReference>
<feature type="domain" description="Protein kinase" evidence="11">
    <location>
        <begin position="137"/>
        <end position="423"/>
    </location>
</feature>
<dbReference type="InterPro" id="IPR001245">
    <property type="entry name" value="Ser-Thr/Tyr_kinase_cat_dom"/>
</dbReference>
<dbReference type="PRINTS" id="PR00109">
    <property type="entry name" value="TYRKINASE"/>
</dbReference>
<dbReference type="FunFam" id="3.30.200.20:FF:000518">
    <property type="entry name" value="Tyrosine-protein kinase"/>
    <property type="match status" value="1"/>
</dbReference>
<keyword evidence="1 9" id="KW-0808">Transferase</keyword>
<evidence type="ECO:0000256" key="4">
    <source>
        <dbReference type="ARBA" id="ARBA00022840"/>
    </source>
</evidence>
<dbReference type="GO" id="GO:0005524">
    <property type="term" value="F:ATP binding"/>
    <property type="evidence" value="ECO:0007669"/>
    <property type="project" value="UniProtKB-UniRule"/>
</dbReference>
<dbReference type="CDD" id="cd00192">
    <property type="entry name" value="PTKc"/>
    <property type="match status" value="1"/>
</dbReference>
<dbReference type="PROSITE" id="PS50001">
    <property type="entry name" value="SH2"/>
    <property type="match status" value="1"/>
</dbReference>
<sequence>MSNVVDKTLADEEYYHGLLPREDIKMMLKCNGDFIVRITEPVAGQPRAFVISVMVHEEDEERGLSRKNQSKKLLQIKHYIIKCTKNGKYVVEKYYFNSVPEMIRFHLKTQKSLVRSSKVHLTKPIPRQNWELHHQDVELTKKIGEGAFGEVHLGLLRLKNGRKLDVAVKLAKLETLTKEQIKEIMNEARLHRTFDHPNICKCYGVAAGQEPLMIVMELVFQFIISTHTGITIFIYWLQRKKGGIPDILADGGALDSYLQRNKISSDQKMDMCLDAAKGLEYLHARPVLHRDIAARNCLYGDNKVKISDFGLTREGTVYQMDPTKRVPIRWLAPETLRTAIYTQKTDIFSYGILCWEIFADGMEPYPGLTVAEVNIKVIEGYRMALPVHMPYDLKNIILLKCWSDNPNERWTATDIAKNLQRIIRTYQRESTTQISTVSHTSIFFSVI</sequence>
<dbReference type="SUPFAM" id="SSF56112">
    <property type="entry name" value="Protein kinase-like (PK-like)"/>
    <property type="match status" value="1"/>
</dbReference>
<dbReference type="PROSITE" id="PS00107">
    <property type="entry name" value="PROTEIN_KINASE_ATP"/>
    <property type="match status" value="1"/>
</dbReference>
<feature type="binding site" evidence="8">
    <location>
        <position position="169"/>
    </location>
    <ligand>
        <name>ATP</name>
        <dbReference type="ChEBI" id="CHEBI:30616"/>
    </ligand>
</feature>
<evidence type="ECO:0000313" key="12">
    <source>
        <dbReference type="EMBL" id="VDN56397.1"/>
    </source>
</evidence>
<dbReference type="PANTHER" id="PTHR24418">
    <property type="entry name" value="TYROSINE-PROTEIN KINASE"/>
    <property type="match status" value="1"/>
</dbReference>
<keyword evidence="3 9" id="KW-0418">Kinase</keyword>
<dbReference type="EC" id="2.7.10.2" evidence="9"/>
<name>A0A0N4U597_DRAME</name>
<dbReference type="PROSITE" id="PS50011">
    <property type="entry name" value="PROTEIN_KINASE_DOM"/>
    <property type="match status" value="1"/>
</dbReference>
<evidence type="ECO:0000256" key="5">
    <source>
        <dbReference type="ARBA" id="ARBA00023137"/>
    </source>
</evidence>
<proteinExistence type="inferred from homology"/>
<dbReference type="Proteomes" id="UP000038040">
    <property type="component" value="Unplaced"/>
</dbReference>
<dbReference type="GO" id="GO:0004715">
    <property type="term" value="F:non-membrane spanning protein tyrosine kinase activity"/>
    <property type="evidence" value="ECO:0007669"/>
    <property type="project" value="UniProtKB-EC"/>
</dbReference>
<reference evidence="15" key="1">
    <citation type="submission" date="2017-02" db="UniProtKB">
        <authorList>
            <consortium name="WormBaseParasite"/>
        </authorList>
    </citation>
    <scope>IDENTIFICATION</scope>
</reference>
<dbReference type="CDD" id="cd10361">
    <property type="entry name" value="SH2_Fps_family"/>
    <property type="match status" value="1"/>
</dbReference>
<dbReference type="InterPro" id="IPR008266">
    <property type="entry name" value="Tyr_kinase_AS"/>
</dbReference>
<comment type="similarity">
    <text evidence="9">Belongs to the protein kinase superfamily. Tyr protein kinase family.</text>
</comment>
<dbReference type="Gene3D" id="3.30.505.10">
    <property type="entry name" value="SH2 domain"/>
    <property type="match status" value="1"/>
</dbReference>
<dbReference type="SUPFAM" id="SSF55550">
    <property type="entry name" value="SH2 domain"/>
    <property type="match status" value="1"/>
</dbReference>
<dbReference type="Gene3D" id="3.30.200.20">
    <property type="entry name" value="Phosphorylase Kinase, domain 1"/>
    <property type="match status" value="1"/>
</dbReference>
<keyword evidence="4 8" id="KW-0067">ATP-binding</keyword>
<dbReference type="WBParaSite" id="DME_0000201001-mRNA-1">
    <property type="protein sequence ID" value="DME_0000201001-mRNA-1"/>
    <property type="gene ID" value="DME_0000201001"/>
</dbReference>
<evidence type="ECO:0000256" key="7">
    <source>
        <dbReference type="PROSITE-ProRule" id="PRU00191"/>
    </source>
</evidence>
<evidence type="ECO:0000256" key="6">
    <source>
        <dbReference type="ARBA" id="ARBA00051245"/>
    </source>
</evidence>
<dbReference type="EMBL" id="UYYG01001155">
    <property type="protein sequence ID" value="VDN56397.1"/>
    <property type="molecule type" value="Genomic_DNA"/>
</dbReference>
<evidence type="ECO:0000256" key="2">
    <source>
        <dbReference type="ARBA" id="ARBA00022741"/>
    </source>
</evidence>
<dbReference type="InterPro" id="IPR036860">
    <property type="entry name" value="SH2_dom_sf"/>
</dbReference>
<dbReference type="Gene3D" id="1.10.510.10">
    <property type="entry name" value="Transferase(Phosphotransferase) domain 1"/>
    <property type="match status" value="1"/>
</dbReference>
<dbReference type="PROSITE" id="PS00109">
    <property type="entry name" value="PROTEIN_KINASE_TYR"/>
    <property type="match status" value="1"/>
</dbReference>
<evidence type="ECO:0000256" key="3">
    <source>
        <dbReference type="ARBA" id="ARBA00022777"/>
    </source>
</evidence>
<keyword evidence="2 8" id="KW-0547">Nucleotide-binding</keyword>
<evidence type="ECO:0000259" key="11">
    <source>
        <dbReference type="PROSITE" id="PS50011"/>
    </source>
</evidence>
<dbReference type="InterPro" id="IPR017441">
    <property type="entry name" value="Protein_kinase_ATP_BS"/>
</dbReference>
<dbReference type="InterPro" id="IPR000980">
    <property type="entry name" value="SH2"/>
</dbReference>
<evidence type="ECO:0000313" key="15">
    <source>
        <dbReference type="WBParaSite" id="DME_0000201001-mRNA-1"/>
    </source>
</evidence>
<dbReference type="STRING" id="318479.A0A0N4U597"/>
<dbReference type="AlphaFoldDB" id="A0A0N4U597"/>
<evidence type="ECO:0000259" key="10">
    <source>
        <dbReference type="PROSITE" id="PS50001"/>
    </source>
</evidence>
<dbReference type="SMART" id="SM00219">
    <property type="entry name" value="TyrKc"/>
    <property type="match status" value="1"/>
</dbReference>
<dbReference type="InterPro" id="IPR011009">
    <property type="entry name" value="Kinase-like_dom_sf"/>
</dbReference>
<dbReference type="Pfam" id="PF07714">
    <property type="entry name" value="PK_Tyr_Ser-Thr"/>
    <property type="match status" value="1"/>
</dbReference>